<evidence type="ECO:0000256" key="1">
    <source>
        <dbReference type="ARBA" id="ARBA00004651"/>
    </source>
</evidence>
<feature type="transmembrane region" description="Helical" evidence="6">
    <location>
        <begin position="444"/>
        <end position="463"/>
    </location>
</feature>
<evidence type="ECO:0000256" key="6">
    <source>
        <dbReference type="SAM" id="Phobius"/>
    </source>
</evidence>
<keyword evidence="4 6" id="KW-1133">Transmembrane helix</keyword>
<keyword evidence="5 6" id="KW-0472">Membrane</keyword>
<dbReference type="GO" id="GO:0005886">
    <property type="term" value="C:plasma membrane"/>
    <property type="evidence" value="ECO:0007669"/>
    <property type="project" value="UniProtKB-SubCell"/>
</dbReference>
<evidence type="ECO:0000256" key="2">
    <source>
        <dbReference type="ARBA" id="ARBA00022475"/>
    </source>
</evidence>
<feature type="transmembrane region" description="Helical" evidence="6">
    <location>
        <begin position="12"/>
        <end position="33"/>
    </location>
</feature>
<feature type="transmembrane region" description="Helical" evidence="6">
    <location>
        <begin position="382"/>
        <end position="401"/>
    </location>
</feature>
<dbReference type="InterPro" id="IPR002797">
    <property type="entry name" value="Polysacc_synth"/>
</dbReference>
<dbReference type="CDD" id="cd13128">
    <property type="entry name" value="MATE_Wzx_like"/>
    <property type="match status" value="1"/>
</dbReference>
<feature type="transmembrane region" description="Helical" evidence="6">
    <location>
        <begin position="112"/>
        <end position="130"/>
    </location>
</feature>
<accession>A0A1F4TKY2</accession>
<dbReference type="PANTHER" id="PTHR30250">
    <property type="entry name" value="PST FAMILY PREDICTED COLANIC ACID TRANSPORTER"/>
    <property type="match status" value="1"/>
</dbReference>
<reference evidence="7 8" key="1">
    <citation type="journal article" date="2016" name="Nat. Commun.">
        <title>Thousands of microbial genomes shed light on interconnected biogeochemical processes in an aquifer system.</title>
        <authorList>
            <person name="Anantharaman K."/>
            <person name="Brown C.T."/>
            <person name="Hug L.A."/>
            <person name="Sharon I."/>
            <person name="Castelle C.J."/>
            <person name="Probst A.J."/>
            <person name="Thomas B.C."/>
            <person name="Singh A."/>
            <person name="Wilkins M.J."/>
            <person name="Karaoz U."/>
            <person name="Brodie E.L."/>
            <person name="Williams K.H."/>
            <person name="Hubbard S.S."/>
            <person name="Banfield J.F."/>
        </authorList>
    </citation>
    <scope>NUCLEOTIDE SEQUENCE [LARGE SCALE GENOMIC DNA]</scope>
</reference>
<dbReference type="EMBL" id="MEUI01000038">
    <property type="protein sequence ID" value="OGC33239.1"/>
    <property type="molecule type" value="Genomic_DNA"/>
</dbReference>
<dbReference type="AlphaFoldDB" id="A0A1F4TKY2"/>
<feature type="transmembrane region" description="Helical" evidence="6">
    <location>
        <begin position="413"/>
        <end position="432"/>
    </location>
</feature>
<sequence length="488" mass="54048">MSVTKRIAKNFSWLLLGSVIAGVLNFLVTVYLARVLQAAAFGLFYFAKAFLAYLVLFVDSGLSIYGTREIAQHKDQSGRIAANIFALRLILAVGLIVLSLLALNFLPISNQLRLLFVLTFLFIFYRALNADWVFQGLEKMQYIAWAKVAFSSLVFILVILFVRDPSDLLVVPLIQFVIGLLVALIFIFFLLRGLVSFRWDYFTPRTWGSSFLLALPLGASVIMMQIYGNLDTLMLGFISSPAMVGYYNAAYQIFFVFAGSFGLWQIAVLPVVAKRINIDKGRTIVFLEKYIKLTIVVVVPVVVFVVLTAPIIITLIYGPAYAPAGLALQILIWVLIPLTLGTTFGGLVLIPAGLFNCFFSAVAFGAVVNIFLNFLLIPYYGFVGAAIATIMAESVAGLIALHYSKQVLNINFVWPLAKVILFSLLAGITFYLSASLLKPLSNSFRIVLSSVSFAIVYLLLLWLTEKDFILDFIEEILSNKDEINAATT</sequence>
<dbReference type="PANTHER" id="PTHR30250:SF11">
    <property type="entry name" value="O-ANTIGEN TRANSPORTER-RELATED"/>
    <property type="match status" value="1"/>
</dbReference>
<feature type="transmembrane region" description="Helical" evidence="6">
    <location>
        <begin position="45"/>
        <end position="65"/>
    </location>
</feature>
<dbReference type="Proteomes" id="UP000177309">
    <property type="component" value="Unassembled WGS sequence"/>
</dbReference>
<feature type="transmembrane region" description="Helical" evidence="6">
    <location>
        <begin position="357"/>
        <end position="376"/>
    </location>
</feature>
<evidence type="ECO:0000313" key="7">
    <source>
        <dbReference type="EMBL" id="OGC33239.1"/>
    </source>
</evidence>
<feature type="transmembrane region" description="Helical" evidence="6">
    <location>
        <begin position="293"/>
        <end position="318"/>
    </location>
</feature>
<comment type="caution">
    <text evidence="7">The sequence shown here is derived from an EMBL/GenBank/DDBJ whole genome shotgun (WGS) entry which is preliminary data.</text>
</comment>
<feature type="transmembrane region" description="Helical" evidence="6">
    <location>
        <begin position="330"/>
        <end position="350"/>
    </location>
</feature>
<gene>
    <name evidence="7" type="ORF">A2462_07420</name>
</gene>
<dbReference type="Pfam" id="PF01943">
    <property type="entry name" value="Polysacc_synt"/>
    <property type="match status" value="1"/>
</dbReference>
<feature type="transmembrane region" description="Helical" evidence="6">
    <location>
        <begin position="168"/>
        <end position="191"/>
    </location>
</feature>
<evidence type="ECO:0000256" key="3">
    <source>
        <dbReference type="ARBA" id="ARBA00022692"/>
    </source>
</evidence>
<feature type="transmembrane region" description="Helical" evidence="6">
    <location>
        <begin position="142"/>
        <end position="162"/>
    </location>
</feature>
<proteinExistence type="predicted"/>
<evidence type="ECO:0000256" key="4">
    <source>
        <dbReference type="ARBA" id="ARBA00022989"/>
    </source>
</evidence>
<organism evidence="7 8">
    <name type="scientific">candidate division WOR-1 bacterium RIFOXYC2_FULL_41_25</name>
    <dbReference type="NCBI Taxonomy" id="1802586"/>
    <lineage>
        <taxon>Bacteria</taxon>
        <taxon>Bacillati</taxon>
        <taxon>Saganbacteria</taxon>
    </lineage>
</organism>
<protein>
    <submittedName>
        <fullName evidence="7">Uncharacterized protein</fullName>
    </submittedName>
</protein>
<evidence type="ECO:0000313" key="8">
    <source>
        <dbReference type="Proteomes" id="UP000177309"/>
    </source>
</evidence>
<name>A0A1F4TKY2_UNCSA</name>
<dbReference type="InterPro" id="IPR050833">
    <property type="entry name" value="Poly_Biosynth_Transport"/>
</dbReference>
<feature type="transmembrane region" description="Helical" evidence="6">
    <location>
        <begin position="85"/>
        <end position="106"/>
    </location>
</feature>
<keyword evidence="2" id="KW-1003">Cell membrane</keyword>
<feature type="transmembrane region" description="Helical" evidence="6">
    <location>
        <begin position="211"/>
        <end position="230"/>
    </location>
</feature>
<evidence type="ECO:0000256" key="5">
    <source>
        <dbReference type="ARBA" id="ARBA00023136"/>
    </source>
</evidence>
<feature type="transmembrane region" description="Helical" evidence="6">
    <location>
        <begin position="250"/>
        <end position="272"/>
    </location>
</feature>
<keyword evidence="3 6" id="KW-0812">Transmembrane</keyword>
<comment type="subcellular location">
    <subcellularLocation>
        <location evidence="1">Cell membrane</location>
        <topology evidence="1">Multi-pass membrane protein</topology>
    </subcellularLocation>
</comment>